<dbReference type="OrthoDB" id="514079at2"/>
<dbReference type="InParanoid" id="W0DWN1"/>
<dbReference type="EMBL" id="CP007030">
    <property type="protein sequence ID" value="AHF01404.1"/>
    <property type="molecule type" value="Genomic_DNA"/>
</dbReference>
<organism evidence="1 2">
    <name type="scientific">Thiomicrospira aerophila AL3</name>
    <dbReference type="NCBI Taxonomy" id="717772"/>
    <lineage>
        <taxon>Bacteria</taxon>
        <taxon>Pseudomonadati</taxon>
        <taxon>Pseudomonadota</taxon>
        <taxon>Gammaproteobacteria</taxon>
        <taxon>Thiotrichales</taxon>
        <taxon>Piscirickettsiaceae</taxon>
        <taxon>Thiomicrospira</taxon>
    </lineage>
</organism>
<evidence type="ECO:0000313" key="2">
    <source>
        <dbReference type="Proteomes" id="UP000005380"/>
    </source>
</evidence>
<dbReference type="eggNOG" id="ENOG5031ZPH">
    <property type="taxonomic scope" value="Bacteria"/>
</dbReference>
<keyword evidence="2" id="KW-1185">Reference proteome</keyword>
<accession>W0DWN1</accession>
<dbReference type="AlphaFoldDB" id="W0DWN1"/>
<dbReference type="Proteomes" id="UP000005380">
    <property type="component" value="Chromosome"/>
</dbReference>
<reference evidence="1 2" key="1">
    <citation type="submission" date="2013-12" db="EMBL/GenBank/DDBJ databases">
        <authorList>
            <consortium name="DOE Joint Genome Institute"/>
            <person name="Kappler U."/>
            <person name="Huntemann M."/>
            <person name="Han J."/>
            <person name="Chen A."/>
            <person name="Kyrpides N."/>
            <person name="Mavromatis K."/>
            <person name="Markowitz V."/>
            <person name="Palaniappan K."/>
            <person name="Ivanova N."/>
            <person name="Schaumberg A."/>
            <person name="Pati A."/>
            <person name="Liolios K."/>
            <person name="Nordberg H.P."/>
            <person name="Cantor M.N."/>
            <person name="Hua S.X."/>
            <person name="Woyke T."/>
        </authorList>
    </citation>
    <scope>NUCLEOTIDE SEQUENCE [LARGE SCALE GENOMIC DNA]</scope>
    <source>
        <strain evidence="2">AL2</strain>
    </source>
</reference>
<name>W0DWN1_9GAMM</name>
<dbReference type="HOGENOM" id="CLU_122765_0_0_6"/>
<gene>
    <name evidence="1" type="ORF">THIAE_06205</name>
</gene>
<sequence length="189" mass="22796">MTKGIGQISEVKEWKPFQYNGEVYHLDHLDAHFVEYKFDLDDPQRHYKVIVTYSFHCFAKDYDHYTDDERQGLLYHAPKESRPFNFERYNYSKNMRKIIEELHQREDCIIGYAGYDNYAVFTYQTKSGEKHQYKIAFNVFTEKKKLRMHISSAYLNDNLEDPKKMKVNFEAILKNVRLNKKPPKPRGYK</sequence>
<proteinExistence type="predicted"/>
<dbReference type="KEGG" id="tao:THIAE_06205"/>
<protein>
    <submittedName>
        <fullName evidence="1">Stationary phase growth adaptation protein</fullName>
    </submittedName>
</protein>
<evidence type="ECO:0000313" key="1">
    <source>
        <dbReference type="EMBL" id="AHF01404.1"/>
    </source>
</evidence>
<dbReference type="RefSeq" id="WP_006459396.1">
    <property type="nucleotide sequence ID" value="NZ_CP007030.1"/>
</dbReference>